<dbReference type="Pfam" id="PF05773">
    <property type="entry name" value="RWD"/>
    <property type="match status" value="1"/>
</dbReference>
<organism evidence="4 5">
    <name type="scientific">Heligmosomoides polygyrus</name>
    <name type="common">Parasitic roundworm</name>
    <dbReference type="NCBI Taxonomy" id="6339"/>
    <lineage>
        <taxon>Eukaryota</taxon>
        <taxon>Metazoa</taxon>
        <taxon>Ecdysozoa</taxon>
        <taxon>Nematoda</taxon>
        <taxon>Chromadorea</taxon>
        <taxon>Rhabditida</taxon>
        <taxon>Rhabditina</taxon>
        <taxon>Rhabditomorpha</taxon>
        <taxon>Strongyloidea</taxon>
        <taxon>Heligmosomidae</taxon>
        <taxon>Heligmosomoides</taxon>
    </lineage>
</organism>
<dbReference type="WBParaSite" id="HPBE_0001388101-mRNA-1">
    <property type="protein sequence ID" value="HPBE_0001388101-mRNA-1"/>
    <property type="gene ID" value="HPBE_0001388101"/>
</dbReference>
<dbReference type="Gene3D" id="3.10.110.10">
    <property type="entry name" value="Ubiquitin Conjugating Enzyme"/>
    <property type="match status" value="1"/>
</dbReference>
<dbReference type="OrthoDB" id="277175at2759"/>
<feature type="domain" description="RWD" evidence="2">
    <location>
        <begin position="9"/>
        <end position="118"/>
    </location>
</feature>
<protein>
    <submittedName>
        <fullName evidence="5">RWD domain-containing protein</fullName>
    </submittedName>
</protein>
<dbReference type="PANTHER" id="PTHR12292">
    <property type="entry name" value="RWD DOMAIN-CONTAINING PROTEIN"/>
    <property type="match status" value="1"/>
</dbReference>
<evidence type="ECO:0000259" key="2">
    <source>
        <dbReference type="PROSITE" id="PS50908"/>
    </source>
</evidence>
<dbReference type="InterPro" id="IPR016135">
    <property type="entry name" value="UBQ-conjugating_enzyme/RWD"/>
</dbReference>
<sequence>MDYKEQQNQEIEALQAIYQEDELEVICDKYPNISIRVNLKSNQENECESDFDVVLVLELPENYPDVIPRISIEGIDDLFSSERIEQTVEVLKNEATNNLGMVMVFSIVSALQDEIGNLLDEKKKEFEKKVEEEKEKVEAVSRKKFEGTVVTPETFRAWKEMFDKERRALMEKKEKVRVIISIYFPV</sequence>
<dbReference type="SUPFAM" id="SSF54495">
    <property type="entry name" value="UBC-like"/>
    <property type="match status" value="1"/>
</dbReference>
<keyword evidence="4" id="KW-1185">Reference proteome</keyword>
<evidence type="ECO:0000313" key="5">
    <source>
        <dbReference type="WBParaSite" id="HPBE_0001388101-mRNA-1"/>
    </source>
</evidence>
<dbReference type="InterPro" id="IPR040213">
    <property type="entry name" value="GIR2-like"/>
</dbReference>
<accession>A0A3P8DNG0</accession>
<dbReference type="GO" id="GO:0051246">
    <property type="term" value="P:regulation of protein metabolic process"/>
    <property type="evidence" value="ECO:0007669"/>
    <property type="project" value="UniProtKB-ARBA"/>
</dbReference>
<dbReference type="AlphaFoldDB" id="A0A183FYW4"/>
<gene>
    <name evidence="3" type="ORF">HPBE_LOCUS13882</name>
</gene>
<dbReference type="SMART" id="SM00591">
    <property type="entry name" value="RWD"/>
    <property type="match status" value="1"/>
</dbReference>
<proteinExistence type="predicted"/>
<evidence type="ECO:0000313" key="4">
    <source>
        <dbReference type="Proteomes" id="UP000050761"/>
    </source>
</evidence>
<dbReference type="PROSITE" id="PS50908">
    <property type="entry name" value="RWD"/>
    <property type="match status" value="1"/>
</dbReference>
<evidence type="ECO:0000313" key="3">
    <source>
        <dbReference type="EMBL" id="VDO97752.1"/>
    </source>
</evidence>
<dbReference type="GO" id="GO:0009893">
    <property type="term" value="P:positive regulation of metabolic process"/>
    <property type="evidence" value="ECO:0007669"/>
    <property type="project" value="UniProtKB-ARBA"/>
</dbReference>
<feature type="coiled-coil region" evidence="1">
    <location>
        <begin position="116"/>
        <end position="143"/>
    </location>
</feature>
<dbReference type="EMBL" id="UZAH01028116">
    <property type="protein sequence ID" value="VDO97752.1"/>
    <property type="molecule type" value="Genomic_DNA"/>
</dbReference>
<dbReference type="GO" id="GO:0033554">
    <property type="term" value="P:cellular response to stress"/>
    <property type="evidence" value="ECO:0007669"/>
    <property type="project" value="UniProtKB-ARBA"/>
</dbReference>
<reference evidence="5" key="2">
    <citation type="submission" date="2019-09" db="UniProtKB">
        <authorList>
            <consortium name="WormBaseParasite"/>
        </authorList>
    </citation>
    <scope>IDENTIFICATION</scope>
</reference>
<dbReference type="FunFam" id="3.10.110.10:FF:000050">
    <property type="entry name" value="eIF-2-alpha kinase GCN2"/>
    <property type="match status" value="1"/>
</dbReference>
<reference evidence="3 4" key="1">
    <citation type="submission" date="2018-11" db="EMBL/GenBank/DDBJ databases">
        <authorList>
            <consortium name="Pathogen Informatics"/>
        </authorList>
    </citation>
    <scope>NUCLEOTIDE SEQUENCE [LARGE SCALE GENOMIC DNA]</scope>
</reference>
<name>A0A183FYW4_HELPZ</name>
<accession>A0A183FYW4</accession>
<evidence type="ECO:0000256" key="1">
    <source>
        <dbReference type="SAM" id="Coils"/>
    </source>
</evidence>
<dbReference type="InterPro" id="IPR006575">
    <property type="entry name" value="RWD_dom"/>
</dbReference>
<dbReference type="Proteomes" id="UP000050761">
    <property type="component" value="Unassembled WGS sequence"/>
</dbReference>
<keyword evidence="1" id="KW-0175">Coiled coil</keyword>
<dbReference type="GO" id="GO:0010468">
    <property type="term" value="P:regulation of gene expression"/>
    <property type="evidence" value="ECO:0007669"/>
    <property type="project" value="UniProtKB-ARBA"/>
</dbReference>